<dbReference type="GO" id="GO:0008360">
    <property type="term" value="P:regulation of cell shape"/>
    <property type="evidence" value="ECO:0007669"/>
    <property type="project" value="UniProtKB-KW"/>
</dbReference>
<dbReference type="Pfam" id="PF00768">
    <property type="entry name" value="Peptidase_S11"/>
    <property type="match status" value="1"/>
</dbReference>
<dbReference type="GO" id="GO:0006508">
    <property type="term" value="P:proteolysis"/>
    <property type="evidence" value="ECO:0007669"/>
    <property type="project" value="InterPro"/>
</dbReference>
<dbReference type="Proteomes" id="UP000315751">
    <property type="component" value="Unassembled WGS sequence"/>
</dbReference>
<evidence type="ECO:0000256" key="4">
    <source>
        <dbReference type="ARBA" id="ARBA00022960"/>
    </source>
</evidence>
<comment type="caution">
    <text evidence="12">The sequence shown here is derived from an EMBL/GenBank/DDBJ whole genome shotgun (WGS) entry which is preliminary data.</text>
</comment>
<organism evidence="12 13">
    <name type="scientific">Nitrospirillum amazonense</name>
    <dbReference type="NCBI Taxonomy" id="28077"/>
    <lineage>
        <taxon>Bacteria</taxon>
        <taxon>Pseudomonadati</taxon>
        <taxon>Pseudomonadota</taxon>
        <taxon>Alphaproteobacteria</taxon>
        <taxon>Rhodospirillales</taxon>
        <taxon>Azospirillaceae</taxon>
        <taxon>Nitrospirillum</taxon>
    </lineage>
</organism>
<evidence type="ECO:0000256" key="5">
    <source>
        <dbReference type="ARBA" id="ARBA00022984"/>
    </source>
</evidence>
<evidence type="ECO:0000259" key="11">
    <source>
        <dbReference type="Pfam" id="PF00768"/>
    </source>
</evidence>
<feature type="region of interest" description="Disordered" evidence="10">
    <location>
        <begin position="353"/>
        <end position="383"/>
    </location>
</feature>
<evidence type="ECO:0000256" key="8">
    <source>
        <dbReference type="PIRSR" id="PIRSR618044-2"/>
    </source>
</evidence>
<evidence type="ECO:0000313" key="13">
    <source>
        <dbReference type="Proteomes" id="UP000315751"/>
    </source>
</evidence>
<dbReference type="PANTHER" id="PTHR21581">
    <property type="entry name" value="D-ALANYL-D-ALANINE CARBOXYPEPTIDASE"/>
    <property type="match status" value="1"/>
</dbReference>
<feature type="binding site" evidence="8">
    <location>
        <position position="230"/>
    </location>
    <ligand>
        <name>substrate</name>
    </ligand>
</feature>
<dbReference type="GO" id="GO:0009002">
    <property type="term" value="F:serine-type D-Ala-D-Ala carboxypeptidase activity"/>
    <property type="evidence" value="ECO:0007669"/>
    <property type="project" value="InterPro"/>
</dbReference>
<evidence type="ECO:0000256" key="9">
    <source>
        <dbReference type="RuleBase" id="RU004016"/>
    </source>
</evidence>
<dbReference type="Gene3D" id="3.40.710.10">
    <property type="entry name" value="DD-peptidase/beta-lactamase superfamily"/>
    <property type="match status" value="1"/>
</dbReference>
<evidence type="ECO:0000313" key="12">
    <source>
        <dbReference type="EMBL" id="TWB35768.1"/>
    </source>
</evidence>
<name>A0A560GP33_9PROT</name>
<keyword evidence="12" id="KW-0121">Carboxypeptidase</keyword>
<dbReference type="EMBL" id="VITR01000019">
    <property type="protein sequence ID" value="TWB35768.1"/>
    <property type="molecule type" value="Genomic_DNA"/>
</dbReference>
<keyword evidence="13" id="KW-1185">Reference proteome</keyword>
<feature type="compositionally biased region" description="Basic residues" evidence="10">
    <location>
        <begin position="366"/>
        <end position="383"/>
    </location>
</feature>
<gene>
    <name evidence="12" type="ORF">FBZ90_11953</name>
</gene>
<keyword evidence="4" id="KW-0133">Cell shape</keyword>
<keyword evidence="5" id="KW-0573">Peptidoglycan synthesis</keyword>
<feature type="active site" description="Proton acceptor" evidence="7">
    <location>
        <position position="70"/>
    </location>
</feature>
<evidence type="ECO:0000256" key="2">
    <source>
        <dbReference type="ARBA" id="ARBA00022729"/>
    </source>
</evidence>
<dbReference type="GO" id="GO:0009252">
    <property type="term" value="P:peptidoglycan biosynthetic process"/>
    <property type="evidence" value="ECO:0007669"/>
    <property type="project" value="UniProtKB-KW"/>
</dbReference>
<protein>
    <submittedName>
        <fullName evidence="12">D-alanyl-D-alanine carboxypeptidase/D-alanyl-D-alanine carboxypeptidase (Penicillin-binding protein 5/6)</fullName>
    </submittedName>
</protein>
<dbReference type="PRINTS" id="PR00725">
    <property type="entry name" value="DADACBPTASE1"/>
</dbReference>
<keyword evidence="2" id="KW-0732">Signal</keyword>
<sequence length="383" mass="40467">MAFEGAIGAARRVLGRLGAVIATIGAVVAGLAVPHPAQAGYASLVVDGGTGAVLNAVNPDEPNHPASLTKMMTLYLTFEAIHQGRLHWEDELPVSRNAANKEPTKLGLEVGQTISVKDCVLGMIVISANDGATVVGEALAGGSESVFARMMTDKARQLGMTNTVFRNASGLPDREQVTTARDMSRLAMALHHDFPQDYHYFATREFDFEGRHLTGHNRLMYRYPGMDGMKTGFTNASGSNLVSSAVHDGRRLFGVVFGGSSAKARDKLMETLLDNAFANRDTDPKLVALAAGRPLARMARARGTGRVAHAGRARVAHASVAPVQRRGHAAAHRRVASAHAGKHAGKHVAAKGHTHGKAAKVAGHAGKSKVAAKGHHHRKVAAE</sequence>
<dbReference type="SUPFAM" id="SSF56601">
    <property type="entry name" value="beta-lactamase/transpeptidase-like"/>
    <property type="match status" value="1"/>
</dbReference>
<reference evidence="12 13" key="1">
    <citation type="submission" date="2019-06" db="EMBL/GenBank/DDBJ databases">
        <title>Genomic Encyclopedia of Type Strains, Phase IV (KMG-V): Genome sequencing to study the core and pangenomes of soil and plant-associated prokaryotes.</title>
        <authorList>
            <person name="Whitman W."/>
        </authorList>
    </citation>
    <scope>NUCLEOTIDE SEQUENCE [LARGE SCALE GENOMIC DNA]</scope>
    <source>
        <strain evidence="12 13">BR 11622</strain>
    </source>
</reference>
<evidence type="ECO:0000256" key="1">
    <source>
        <dbReference type="ARBA" id="ARBA00007164"/>
    </source>
</evidence>
<dbReference type="PANTHER" id="PTHR21581:SF6">
    <property type="entry name" value="TRAFFICKING PROTEIN PARTICLE COMPLEX SUBUNIT 12"/>
    <property type="match status" value="1"/>
</dbReference>
<keyword evidence="6" id="KW-0961">Cell wall biogenesis/degradation</keyword>
<feature type="active site" evidence="7">
    <location>
        <position position="127"/>
    </location>
</feature>
<comment type="similarity">
    <text evidence="1 9">Belongs to the peptidase S11 family.</text>
</comment>
<dbReference type="AlphaFoldDB" id="A0A560GP33"/>
<proteinExistence type="inferred from homology"/>
<keyword evidence="12" id="KW-0645">Protease</keyword>
<dbReference type="RefSeq" id="WP_211102304.1">
    <property type="nucleotide sequence ID" value="NZ_VITR01000019.1"/>
</dbReference>
<evidence type="ECO:0000256" key="7">
    <source>
        <dbReference type="PIRSR" id="PIRSR618044-1"/>
    </source>
</evidence>
<feature type="domain" description="Peptidase S11 D-alanyl-D-alanine carboxypeptidase A N-terminal" evidence="11">
    <location>
        <begin position="39"/>
        <end position="260"/>
    </location>
</feature>
<dbReference type="GO" id="GO:0071555">
    <property type="term" value="P:cell wall organization"/>
    <property type="evidence" value="ECO:0007669"/>
    <property type="project" value="UniProtKB-KW"/>
</dbReference>
<evidence type="ECO:0000256" key="6">
    <source>
        <dbReference type="ARBA" id="ARBA00023316"/>
    </source>
</evidence>
<dbReference type="InterPro" id="IPR001967">
    <property type="entry name" value="Peptidase_S11_N"/>
</dbReference>
<evidence type="ECO:0000256" key="3">
    <source>
        <dbReference type="ARBA" id="ARBA00022801"/>
    </source>
</evidence>
<dbReference type="InterPro" id="IPR012338">
    <property type="entry name" value="Beta-lactam/transpept-like"/>
</dbReference>
<accession>A0A560GP33</accession>
<dbReference type="InterPro" id="IPR018044">
    <property type="entry name" value="Peptidase_S11"/>
</dbReference>
<feature type="active site" description="Proton acceptor" evidence="7">
    <location>
        <position position="67"/>
    </location>
</feature>
<evidence type="ECO:0000256" key="10">
    <source>
        <dbReference type="SAM" id="MobiDB-lite"/>
    </source>
</evidence>
<keyword evidence="3" id="KW-0378">Hydrolase</keyword>